<evidence type="ECO:0008006" key="5">
    <source>
        <dbReference type="Google" id="ProtNLM"/>
    </source>
</evidence>
<comment type="caution">
    <text evidence="3">The sequence shown here is derived from an EMBL/GenBank/DDBJ whole genome shotgun (WGS) entry which is preliminary data.</text>
</comment>
<evidence type="ECO:0000313" key="4">
    <source>
        <dbReference type="Proteomes" id="UP000292262"/>
    </source>
</evidence>
<keyword evidence="4" id="KW-1185">Reference proteome</keyword>
<evidence type="ECO:0000256" key="2">
    <source>
        <dbReference type="SAM" id="SignalP"/>
    </source>
</evidence>
<feature type="chain" id="PRO_5020612776" description="Cell wall anchor protein" evidence="2">
    <location>
        <begin position="19"/>
        <end position="333"/>
    </location>
</feature>
<name>A0A4Q7NTN2_9FLAO</name>
<keyword evidence="2" id="KW-0732">Signal</keyword>
<dbReference type="OrthoDB" id="9808753at2"/>
<accession>A0A4Q7NTN2</accession>
<proteinExistence type="predicted"/>
<feature type="signal peptide" evidence="2">
    <location>
        <begin position="1"/>
        <end position="18"/>
    </location>
</feature>
<gene>
    <name evidence="3" type="ORF">EV197_3337</name>
</gene>
<reference evidence="3 4" key="1">
    <citation type="submission" date="2019-02" db="EMBL/GenBank/DDBJ databases">
        <title>Genomic Encyclopedia of Type Strains, Phase IV (KMG-IV): sequencing the most valuable type-strain genomes for metagenomic binning, comparative biology and taxonomic classification.</title>
        <authorList>
            <person name="Goeker M."/>
        </authorList>
    </citation>
    <scope>NUCLEOTIDE SEQUENCE [LARGE SCALE GENOMIC DNA]</scope>
    <source>
        <strain evidence="3 4">DSM 17196</strain>
    </source>
</reference>
<sequence length="333" mass="37245">MKYLITVLLILTSIDIVAQQQYNEDEPTANMAGGIYYQIGPGSNNTLNWQYPYGTKLTVSGSACCRNFELISTAYPHGDLKFRQWDASDSQWTGWRSILMEDENGFVGLGITTPQSIFHIQKGVSGGNPHGYSDLTVEDNENGMISILTPNNKFGYFGFADQDDDYVAGMQYNHSSDKLTFRVNNHNSDVVIDSNGNVGIGTNSPDTKLTVKGNIHAEEVKIDLSVPGPDYVFTKDYDLLSIEEVKQHIADKGHLPNIPSAIEMEANGVELGVMNMKLLEKIEELTLYTIAQEEKLNELDTLKEQNKTLQKELRDQKIKLAKLEEKLNLLLKD</sequence>
<dbReference type="Proteomes" id="UP000292262">
    <property type="component" value="Unassembled WGS sequence"/>
</dbReference>
<keyword evidence="1" id="KW-0175">Coiled coil</keyword>
<evidence type="ECO:0000256" key="1">
    <source>
        <dbReference type="SAM" id="Coils"/>
    </source>
</evidence>
<dbReference type="RefSeq" id="WP_130287841.1">
    <property type="nucleotide sequence ID" value="NZ_SGXE01000007.1"/>
</dbReference>
<protein>
    <recommendedName>
        <fullName evidence="5">Cell wall anchor protein</fullName>
    </recommendedName>
</protein>
<organism evidence="3 4">
    <name type="scientific">Aquimarina brevivitae</name>
    <dbReference type="NCBI Taxonomy" id="323412"/>
    <lineage>
        <taxon>Bacteria</taxon>
        <taxon>Pseudomonadati</taxon>
        <taxon>Bacteroidota</taxon>
        <taxon>Flavobacteriia</taxon>
        <taxon>Flavobacteriales</taxon>
        <taxon>Flavobacteriaceae</taxon>
        <taxon>Aquimarina</taxon>
    </lineage>
</organism>
<dbReference type="AlphaFoldDB" id="A0A4Q7NTN2"/>
<feature type="coiled-coil region" evidence="1">
    <location>
        <begin position="292"/>
        <end position="333"/>
    </location>
</feature>
<evidence type="ECO:0000313" key="3">
    <source>
        <dbReference type="EMBL" id="RZS90543.1"/>
    </source>
</evidence>
<dbReference type="EMBL" id="SGXE01000007">
    <property type="protein sequence ID" value="RZS90543.1"/>
    <property type="molecule type" value="Genomic_DNA"/>
</dbReference>